<feature type="region of interest" description="Disordered" evidence="1">
    <location>
        <begin position="218"/>
        <end position="447"/>
    </location>
</feature>
<feature type="compositionally biased region" description="Pro residues" evidence="1">
    <location>
        <begin position="311"/>
        <end position="320"/>
    </location>
</feature>
<protein>
    <submittedName>
        <fullName evidence="3">Uncharacterized protein</fullName>
    </submittedName>
</protein>
<feature type="region of interest" description="Disordered" evidence="1">
    <location>
        <begin position="148"/>
        <end position="176"/>
    </location>
</feature>
<proteinExistence type="predicted"/>
<evidence type="ECO:0000313" key="4">
    <source>
        <dbReference type="Proteomes" id="UP000614334"/>
    </source>
</evidence>
<feature type="compositionally biased region" description="Low complexity" evidence="1">
    <location>
        <begin position="829"/>
        <end position="843"/>
    </location>
</feature>
<feature type="region of interest" description="Disordered" evidence="1">
    <location>
        <begin position="465"/>
        <end position="519"/>
    </location>
</feature>
<feature type="compositionally biased region" description="Low complexity" evidence="1">
    <location>
        <begin position="386"/>
        <end position="408"/>
    </location>
</feature>
<name>A0A8H7I4E2_9AGAM</name>
<dbReference type="EMBL" id="JACYCF010000019">
    <property type="protein sequence ID" value="KAF8750755.1"/>
    <property type="molecule type" value="Genomic_DNA"/>
</dbReference>
<feature type="compositionally biased region" description="Polar residues" evidence="1">
    <location>
        <begin position="910"/>
        <end position="919"/>
    </location>
</feature>
<dbReference type="AlphaFoldDB" id="A0A8H7I4E2"/>
<dbReference type="Proteomes" id="UP000614334">
    <property type="component" value="Unassembled WGS sequence"/>
</dbReference>
<feature type="transmembrane region" description="Helical" evidence="2">
    <location>
        <begin position="1066"/>
        <end position="1085"/>
    </location>
</feature>
<keyword evidence="2" id="KW-0812">Transmembrane</keyword>
<organism evidence="3 4">
    <name type="scientific">Rhizoctonia solani</name>
    <dbReference type="NCBI Taxonomy" id="456999"/>
    <lineage>
        <taxon>Eukaryota</taxon>
        <taxon>Fungi</taxon>
        <taxon>Dikarya</taxon>
        <taxon>Basidiomycota</taxon>
        <taxon>Agaricomycotina</taxon>
        <taxon>Agaricomycetes</taxon>
        <taxon>Cantharellales</taxon>
        <taxon>Ceratobasidiaceae</taxon>
        <taxon>Rhizoctonia</taxon>
    </lineage>
</organism>
<feature type="compositionally biased region" description="Polar residues" evidence="1">
    <location>
        <begin position="859"/>
        <end position="868"/>
    </location>
</feature>
<accession>A0A8H7I4E2</accession>
<evidence type="ECO:0000256" key="2">
    <source>
        <dbReference type="SAM" id="Phobius"/>
    </source>
</evidence>
<evidence type="ECO:0000313" key="3">
    <source>
        <dbReference type="EMBL" id="KAF8750755.1"/>
    </source>
</evidence>
<feature type="compositionally biased region" description="Basic and acidic residues" evidence="1">
    <location>
        <begin position="951"/>
        <end position="962"/>
    </location>
</feature>
<feature type="compositionally biased region" description="Low complexity" evidence="1">
    <location>
        <begin position="346"/>
        <end position="373"/>
    </location>
</feature>
<feature type="compositionally biased region" description="Basic and acidic residues" evidence="1">
    <location>
        <begin position="256"/>
        <end position="265"/>
    </location>
</feature>
<comment type="caution">
    <text evidence="3">The sequence shown here is derived from an EMBL/GenBank/DDBJ whole genome shotgun (WGS) entry which is preliminary data.</text>
</comment>
<gene>
    <name evidence="3" type="ORF">RHS01_09076</name>
</gene>
<reference evidence="3" key="1">
    <citation type="submission" date="2020-09" db="EMBL/GenBank/DDBJ databases">
        <title>Comparative genome analyses of four rice-infecting Rhizoctonia solani isolates reveal extensive enrichment of homogalacturonan modification genes.</title>
        <authorList>
            <person name="Lee D.-Y."/>
            <person name="Jeon J."/>
            <person name="Kim K.-T."/>
            <person name="Cheong K."/>
            <person name="Song H."/>
            <person name="Choi G."/>
            <person name="Ko J."/>
            <person name="Opiyo S.O."/>
            <person name="Zuo S."/>
            <person name="Madhav S."/>
            <person name="Lee Y.-H."/>
            <person name="Wang G.-L."/>
        </authorList>
    </citation>
    <scope>NUCLEOTIDE SEQUENCE</scope>
    <source>
        <strain evidence="3">AG1-IA B2</strain>
    </source>
</reference>
<sequence>MLGETRGSESETTRAWRVHLCATYLPVRERTSDAFLRINRPRGLSIDSDILSTNDGDDASTVDSTPVARVPPAAASFNALRQRLETASDATSDLTGWDRSARSLLTTRGQASQSRLNVYDDGSNLMDEDLGQVPALTVSHVDFAPSVSSTSQSTVEPLHASDLQSSPGAPVSNLPQLPTDLQAFQTMDSSLMTPTVKTLIAIVWMTIQTTCSTRKTTSYEAQAPTPGKPHEAPCGSGSGSGSGSKLMQAIQDEEDSYQRSLHEKSGSTATTGDETQRPPVSPDKTNRPTSLPLVGFRSGPAPSKAATIPPVSKPTPPNDKPPTSKHSRSDVAFPSSSQDAPDHPTSRIGSPPKSRIPRPSSPGAGPQSPASPRTSLLPPVTPSRIPRVSMSYSPRSSVGSSPSHMVRSTPAMTPLPTRAVSALGSGPTPAQPLLRAHEPQAPWPTKHGRSVEAIYALVCGYTRKGTSEVSSSNGSAGSDEDTEQRRRRKLSIAEEQAAKPGWDPRGSPSASASVGPKLRSNAPFIELHRLAVRNGFRTRVSPMGSPRKLSTRKSAELVSPQEYKALRERDWGRPTNSRAFGLANLRTRGTPAPGGRKRVPVRERNGNGKPRPHSVHLGGSYTSGGGPSLDQLGREPLGAGFEDDEMSESVLEWQRRQQSIEDLQEETEVEELTRPESPSPPSPSRSIPLPDSPPPPSRSLQRGTTPPPPKRGQVPVRSESVPKLQLHPPQETSIMFGEGMVGESTTVESSRERRDSSRRRSLGEDKETTVRNERRSSTGKERVEPASEEESHPGSPKHLTFAQPESPTISFMDTLPPLPEPPSDDEHSVVVPPVRPSVNTRVNRIARESSPGSGGSGSENTPRASTMSLRIPSPGVPEPQAAKEPPGASLLGLESVPVQSDKLEVPRPVQTRSRSNTLGTALPRVEVNTSVPRDEIDSAATPIATRWNPPAREDKKPAEVKPPRKPSPLASQARHSDPQLPPMMSQKGKEILQRMQQQAAMLARDLDTESQQPVPQGDEGKVETDQIVQMSAAARAERERLEQLRKARGPKDKVAVVEVPVKQRSIVWMIFSFLLSALCVWLALYCSALSHHATNVYLDPLYPVLYGGDANPLRAARTIDTFPTAWHAYIVPKSGIQHWLTPISQKLWALPTNWRPS</sequence>
<feature type="region of interest" description="Disordered" evidence="1">
    <location>
        <begin position="538"/>
        <end position="1021"/>
    </location>
</feature>
<evidence type="ECO:0000256" key="1">
    <source>
        <dbReference type="SAM" id="MobiDB-lite"/>
    </source>
</evidence>
<keyword evidence="2" id="KW-1133">Transmembrane helix</keyword>
<keyword evidence="2" id="KW-0472">Membrane</keyword>
<feature type="compositionally biased region" description="Low complexity" evidence="1">
    <location>
        <begin position="467"/>
        <end position="477"/>
    </location>
</feature>
<feature type="compositionally biased region" description="Basic and acidic residues" evidence="1">
    <location>
        <begin position="761"/>
        <end position="792"/>
    </location>
</feature>
<feature type="compositionally biased region" description="Low complexity" evidence="1">
    <location>
        <begin position="993"/>
        <end position="1003"/>
    </location>
</feature>